<dbReference type="Pfam" id="PF03943">
    <property type="entry name" value="TAP_C"/>
    <property type="match status" value="1"/>
</dbReference>
<dbReference type="PANTHER" id="PTHR10662:SF22">
    <property type="entry name" value="NUCLEAR RNA EXPORT FACTOR 1"/>
    <property type="match status" value="1"/>
</dbReference>
<dbReference type="InterPro" id="IPR009060">
    <property type="entry name" value="UBA-like_sf"/>
</dbReference>
<comment type="caution">
    <text evidence="11">The sequence shown here is derived from an EMBL/GenBank/DDBJ whole genome shotgun (WGS) entry which is preliminary data.</text>
</comment>
<dbReference type="InterPro" id="IPR032675">
    <property type="entry name" value="LRR_dom_sf"/>
</dbReference>
<keyword evidence="12" id="KW-1185">Reference proteome</keyword>
<keyword evidence="3" id="KW-0813">Transport</keyword>
<keyword evidence="6" id="KW-0509">mRNA transport</keyword>
<evidence type="ECO:0000256" key="7">
    <source>
        <dbReference type="ARBA" id="ARBA00023242"/>
    </source>
</evidence>
<evidence type="ECO:0000256" key="6">
    <source>
        <dbReference type="ARBA" id="ARBA00022816"/>
    </source>
</evidence>
<dbReference type="SUPFAM" id="SSF54427">
    <property type="entry name" value="NTF2-like"/>
    <property type="match status" value="1"/>
</dbReference>
<dbReference type="Gene3D" id="3.10.450.50">
    <property type="match status" value="1"/>
</dbReference>
<dbReference type="Pfam" id="PF24048">
    <property type="entry name" value="LRR_NXF1-5"/>
    <property type="match status" value="1"/>
</dbReference>
<dbReference type="Gene3D" id="1.10.8.10">
    <property type="entry name" value="DNA helicase RuvA subunit, C-terminal domain"/>
    <property type="match status" value="1"/>
</dbReference>
<dbReference type="GO" id="GO:0005634">
    <property type="term" value="C:nucleus"/>
    <property type="evidence" value="ECO:0007669"/>
    <property type="project" value="UniProtKB-SubCell"/>
</dbReference>
<dbReference type="Pfam" id="PF22602">
    <property type="entry name" value="NXF_NTF2"/>
    <property type="match status" value="1"/>
</dbReference>
<dbReference type="SMART" id="SM00804">
    <property type="entry name" value="TAP_C"/>
    <property type="match status" value="1"/>
</dbReference>
<dbReference type="InterPro" id="IPR002075">
    <property type="entry name" value="NTF2_dom"/>
</dbReference>
<comment type="subcellular location">
    <subcellularLocation>
        <location evidence="1">Nucleus</location>
    </subcellularLocation>
</comment>
<sequence length="695" mass="74320">MQRGGGSSVGGVTGSQETGLFTAAGRSRAATGGIGGGHGGGGGGGGGGGRGGGGPMRDNGRKRGGKRSSGLRGSGAHLPAPGGGRSDRDGDMDMGDKKTNFSPYQRPGRNRNDAVVTTDSNSNDALVVFVIGKGVGSDAGLLDFLSRKASPAKITPSNKKPNADRSSISFHVPNFQQASALKALSGIRYKGQKIIIKTTADQRILEESAQKGSSSMEQSTGTIDAIRSFIRSRYNNGFLDLENMAVDPTLRAAAILPPGSAKGKFDVGAVFMKVAAELFPETTTISFASNKLRSLRAIASVTRFFPNIQNLSFKNNLISNFRDLEMMGGAKKLTMLRELILLDNPIRDQDIAKNKDDIEYRSRVTKMFPTIQVLDQIPVGPKITFGLGDVASSATPATQRLPAPVRGNFFDSPGTESLVLEFLTSFFQLFDSDRSALEHMYDNSATFSYSTVRAPATVQKGKGRPNDDSWVDYPQGRNLSRIKDLKQRTNTIHVGNDAIVKQGLLPLPKTTHNLSDASKVRVDAWQTGTLLPAICIYIMVHGEFTQSNGKQKSFDRSFIIAPAPPTSQAAARGWKCLIITDQLTIRTYGGSDAWQPEPDPSTPAATPTPNMPTPNMQPPATPNVGAGPDPSQTPMPGINAEQHAKAQELQQLTGLNYPYSVQCLTAVAWDVTAGVALVNQERANIPQDAWQKPRF</sequence>
<keyword evidence="7" id="KW-0539">Nucleus</keyword>
<dbReference type="InterPro" id="IPR030217">
    <property type="entry name" value="NXF_fam"/>
</dbReference>
<gene>
    <name evidence="11" type="ORF">EMPS_02867</name>
</gene>
<dbReference type="EMBL" id="BQFW01000004">
    <property type="protein sequence ID" value="GJJ70518.1"/>
    <property type="molecule type" value="Genomic_DNA"/>
</dbReference>
<dbReference type="GO" id="GO:0016973">
    <property type="term" value="P:poly(A)+ mRNA export from nucleus"/>
    <property type="evidence" value="ECO:0007669"/>
    <property type="project" value="TreeGrafter"/>
</dbReference>
<keyword evidence="5" id="KW-0677">Repeat</keyword>
<feature type="region of interest" description="Disordered" evidence="8">
    <location>
        <begin position="1"/>
        <end position="117"/>
    </location>
</feature>
<organism evidence="11 12">
    <name type="scientific">Entomortierella parvispora</name>
    <dbReference type="NCBI Taxonomy" id="205924"/>
    <lineage>
        <taxon>Eukaryota</taxon>
        <taxon>Fungi</taxon>
        <taxon>Fungi incertae sedis</taxon>
        <taxon>Mucoromycota</taxon>
        <taxon>Mortierellomycotina</taxon>
        <taxon>Mortierellomycetes</taxon>
        <taxon>Mortierellales</taxon>
        <taxon>Mortierellaceae</taxon>
        <taxon>Entomortierella</taxon>
    </lineage>
</organism>
<evidence type="ECO:0000256" key="8">
    <source>
        <dbReference type="SAM" id="MobiDB-lite"/>
    </source>
</evidence>
<feature type="compositionally biased region" description="Gly residues" evidence="8">
    <location>
        <begin position="32"/>
        <end position="55"/>
    </location>
</feature>
<dbReference type="InterPro" id="IPR018222">
    <property type="entry name" value="Nuclear_transport_factor_2_euk"/>
</dbReference>
<dbReference type="PROSITE" id="PS50177">
    <property type="entry name" value="NTF2_DOMAIN"/>
    <property type="match status" value="1"/>
</dbReference>
<evidence type="ECO:0000259" key="9">
    <source>
        <dbReference type="PROSITE" id="PS50177"/>
    </source>
</evidence>
<evidence type="ECO:0000313" key="12">
    <source>
        <dbReference type="Proteomes" id="UP000827284"/>
    </source>
</evidence>
<dbReference type="SUPFAM" id="SSF46934">
    <property type="entry name" value="UBA-like"/>
    <property type="match status" value="1"/>
</dbReference>
<dbReference type="PANTHER" id="PTHR10662">
    <property type="entry name" value="NUCLEAR RNA EXPORT FACTOR"/>
    <property type="match status" value="1"/>
</dbReference>
<dbReference type="OrthoDB" id="25872at2759"/>
<feature type="domain" description="NTF2" evidence="9">
    <location>
        <begin position="418"/>
        <end position="585"/>
    </location>
</feature>
<dbReference type="Proteomes" id="UP000827284">
    <property type="component" value="Unassembled WGS sequence"/>
</dbReference>
<feature type="domain" description="TAP-C" evidence="10">
    <location>
        <begin position="640"/>
        <end position="693"/>
    </location>
</feature>
<evidence type="ECO:0000256" key="4">
    <source>
        <dbReference type="ARBA" id="ARBA00022614"/>
    </source>
</evidence>
<evidence type="ECO:0000256" key="2">
    <source>
        <dbReference type="ARBA" id="ARBA00009285"/>
    </source>
</evidence>
<protein>
    <submittedName>
        <fullName evidence="11">Nuclear RNA export factor</fullName>
    </submittedName>
</protein>
<dbReference type="AlphaFoldDB" id="A0A9P3H5Q5"/>
<reference evidence="11" key="1">
    <citation type="submission" date="2021-11" db="EMBL/GenBank/DDBJ databases">
        <authorList>
            <person name="Herlambang A."/>
            <person name="Guo Y."/>
            <person name="Takashima Y."/>
            <person name="Nishizawa T."/>
        </authorList>
    </citation>
    <scope>NUCLEOTIDE SEQUENCE</scope>
    <source>
        <strain evidence="11">E1425</strain>
    </source>
</reference>
<dbReference type="PROSITE" id="PS51281">
    <property type="entry name" value="TAP_C"/>
    <property type="match status" value="1"/>
</dbReference>
<evidence type="ECO:0000313" key="11">
    <source>
        <dbReference type="EMBL" id="GJJ70518.1"/>
    </source>
</evidence>
<evidence type="ECO:0000256" key="1">
    <source>
        <dbReference type="ARBA" id="ARBA00004123"/>
    </source>
</evidence>
<evidence type="ECO:0000256" key="5">
    <source>
        <dbReference type="ARBA" id="ARBA00022737"/>
    </source>
</evidence>
<feature type="compositionally biased region" description="Basic and acidic residues" evidence="8">
    <location>
        <begin position="85"/>
        <end position="99"/>
    </location>
</feature>
<evidence type="ECO:0000259" key="10">
    <source>
        <dbReference type="PROSITE" id="PS51281"/>
    </source>
</evidence>
<dbReference type="InterPro" id="IPR057125">
    <property type="entry name" value="NXF1/2/3/5-like_LRR"/>
</dbReference>
<proteinExistence type="inferred from homology"/>
<dbReference type="InterPro" id="IPR032710">
    <property type="entry name" value="NTF2-like_dom_sf"/>
</dbReference>
<comment type="similarity">
    <text evidence="2">Belongs to the NXF family.</text>
</comment>
<name>A0A9P3H5Q5_9FUNG</name>
<reference evidence="11" key="2">
    <citation type="journal article" date="2022" name="Microbiol. Resour. Announc.">
        <title>Whole-Genome Sequence of Entomortierella parvispora E1425, a Mucoromycotan Fungus Associated with Burkholderiaceae-Related Endosymbiotic Bacteria.</title>
        <authorList>
            <person name="Herlambang A."/>
            <person name="Guo Y."/>
            <person name="Takashima Y."/>
            <person name="Narisawa K."/>
            <person name="Ohta H."/>
            <person name="Nishizawa T."/>
        </authorList>
    </citation>
    <scope>NUCLEOTIDE SEQUENCE</scope>
    <source>
        <strain evidence="11">E1425</strain>
    </source>
</reference>
<feature type="compositionally biased region" description="Gly residues" evidence="8">
    <location>
        <begin position="1"/>
        <end position="13"/>
    </location>
</feature>
<dbReference type="SUPFAM" id="SSF52058">
    <property type="entry name" value="L domain-like"/>
    <property type="match status" value="1"/>
</dbReference>
<feature type="compositionally biased region" description="Pro residues" evidence="8">
    <location>
        <begin position="609"/>
        <end position="621"/>
    </location>
</feature>
<accession>A0A9P3H5Q5</accession>
<dbReference type="Gene3D" id="3.80.10.10">
    <property type="entry name" value="Ribonuclease Inhibitor"/>
    <property type="match status" value="1"/>
</dbReference>
<dbReference type="InterPro" id="IPR005637">
    <property type="entry name" value="TAP_C_dom"/>
</dbReference>
<dbReference type="GO" id="GO:0003723">
    <property type="term" value="F:RNA binding"/>
    <property type="evidence" value="ECO:0007669"/>
    <property type="project" value="TreeGrafter"/>
</dbReference>
<evidence type="ECO:0000256" key="3">
    <source>
        <dbReference type="ARBA" id="ARBA00022448"/>
    </source>
</evidence>
<keyword evidence="4" id="KW-0433">Leucine-rich repeat</keyword>
<feature type="region of interest" description="Disordered" evidence="8">
    <location>
        <begin position="589"/>
        <end position="645"/>
    </location>
</feature>